<accession>A0A081LES8</accession>
<evidence type="ECO:0000313" key="1">
    <source>
        <dbReference type="EMBL" id="KEP27754.1"/>
    </source>
</evidence>
<dbReference type="Proteomes" id="UP000028091">
    <property type="component" value="Unassembled WGS sequence"/>
</dbReference>
<reference evidence="1 2" key="1">
    <citation type="submission" date="2012-09" db="EMBL/GenBank/DDBJ databases">
        <title>Genome Sequence of Bacillus sp. DW5-4.</title>
        <authorList>
            <person name="Lai Q."/>
            <person name="Liu Y."/>
            <person name="Shao Z."/>
        </authorList>
    </citation>
    <scope>NUCLEOTIDE SEQUENCE [LARGE SCALE GENOMIC DNA]</scope>
    <source>
        <strain evidence="1 2">DW5-4</strain>
    </source>
</reference>
<keyword evidence="2" id="KW-1185">Reference proteome</keyword>
<sequence>MVDTQKLKTISYFVVSGWHKIERCYELIEEEKHTIAVAYLNQSSALIQNAYSVYKQNFEDGESQEFESFYAQFDIFNDEVLDSVATDHGDHYISIYFEEVKERYENLPTVFKTISDSNS</sequence>
<protein>
    <submittedName>
        <fullName evidence="1">Uncharacterized protein</fullName>
    </submittedName>
</protein>
<dbReference type="EMBL" id="JOTP01000002">
    <property type="protein sequence ID" value="KEP27754.1"/>
    <property type="molecule type" value="Genomic_DNA"/>
</dbReference>
<organism evidence="1 2">
    <name type="scientific">Bacillus zhangzhouensis</name>
    <dbReference type="NCBI Taxonomy" id="1178540"/>
    <lineage>
        <taxon>Bacteria</taxon>
        <taxon>Bacillati</taxon>
        <taxon>Bacillota</taxon>
        <taxon>Bacilli</taxon>
        <taxon>Bacillales</taxon>
        <taxon>Bacillaceae</taxon>
        <taxon>Bacillus</taxon>
    </lineage>
</organism>
<dbReference type="eggNOG" id="ENOG5030YNV">
    <property type="taxonomic scope" value="Bacteria"/>
</dbReference>
<dbReference type="AlphaFoldDB" id="A0A081LES8"/>
<dbReference type="RefSeq" id="WP_034317521.1">
    <property type="nucleotide sequence ID" value="NZ_JOTP01000002.1"/>
</dbReference>
<proteinExistence type="predicted"/>
<name>A0A081LES8_9BACI</name>
<gene>
    <name evidence="1" type="ORF">BA70_06705</name>
</gene>
<evidence type="ECO:0000313" key="2">
    <source>
        <dbReference type="Proteomes" id="UP000028091"/>
    </source>
</evidence>
<comment type="caution">
    <text evidence="1">The sequence shown here is derived from an EMBL/GenBank/DDBJ whole genome shotgun (WGS) entry which is preliminary data.</text>
</comment>